<dbReference type="Pfam" id="PF06013">
    <property type="entry name" value="WXG100"/>
    <property type="match status" value="1"/>
</dbReference>
<dbReference type="EMBL" id="VFQC01000001">
    <property type="protein sequence ID" value="TQN30769.1"/>
    <property type="molecule type" value="Genomic_DNA"/>
</dbReference>
<name>A0A543NG01_9ACTN</name>
<dbReference type="Proteomes" id="UP000317422">
    <property type="component" value="Unassembled WGS sequence"/>
</dbReference>
<accession>A0A543NG01</accession>
<evidence type="ECO:0000313" key="1">
    <source>
        <dbReference type="EMBL" id="TQN30769.1"/>
    </source>
</evidence>
<organism evidence="1 2">
    <name type="scientific">Haloactinospora alba</name>
    <dbReference type="NCBI Taxonomy" id="405555"/>
    <lineage>
        <taxon>Bacteria</taxon>
        <taxon>Bacillati</taxon>
        <taxon>Actinomycetota</taxon>
        <taxon>Actinomycetes</taxon>
        <taxon>Streptosporangiales</taxon>
        <taxon>Nocardiopsidaceae</taxon>
        <taxon>Haloactinospora</taxon>
    </lineage>
</organism>
<dbReference type="InterPro" id="IPR010310">
    <property type="entry name" value="T7SS_ESAT-6-like"/>
</dbReference>
<dbReference type="AlphaFoldDB" id="A0A543NG01"/>
<dbReference type="Gene3D" id="1.10.287.1060">
    <property type="entry name" value="ESAT-6-like"/>
    <property type="match status" value="1"/>
</dbReference>
<keyword evidence="2" id="KW-1185">Reference proteome</keyword>
<reference evidence="1 2" key="1">
    <citation type="submission" date="2019-06" db="EMBL/GenBank/DDBJ databases">
        <title>Sequencing the genomes of 1000 actinobacteria strains.</title>
        <authorList>
            <person name="Klenk H.-P."/>
        </authorList>
    </citation>
    <scope>NUCLEOTIDE SEQUENCE [LARGE SCALE GENOMIC DNA]</scope>
    <source>
        <strain evidence="1 2">DSM 45015</strain>
    </source>
</reference>
<evidence type="ECO:0000313" key="2">
    <source>
        <dbReference type="Proteomes" id="UP000317422"/>
    </source>
</evidence>
<dbReference type="RefSeq" id="WP_246062045.1">
    <property type="nucleotide sequence ID" value="NZ_VFQC01000001.1"/>
</dbReference>
<gene>
    <name evidence="1" type="ORF">FHX37_0653</name>
</gene>
<protein>
    <submittedName>
        <fullName evidence="1">WXG100 family type VII secretion target</fullName>
    </submittedName>
</protein>
<dbReference type="SUPFAM" id="SSF140453">
    <property type="entry name" value="EsxAB dimer-like"/>
    <property type="match status" value="1"/>
</dbReference>
<comment type="caution">
    <text evidence="1">The sequence shown here is derived from an EMBL/GenBank/DDBJ whole genome shotgun (WGS) entry which is preliminary data.</text>
</comment>
<sequence>MGNGSGFEVYGNVGGLQELSEEQRGHLGRFQAIMNQIKEQSESTVNKWEGSGSEEFKAKANEFDNQFNAVNAAFAKVIDATDGAANNYSKLSRHLNGLFE</sequence>
<dbReference type="InterPro" id="IPR036689">
    <property type="entry name" value="ESAT-6-like_sf"/>
</dbReference>
<proteinExistence type="predicted"/>